<accession>A0A1N6J3S3</accession>
<dbReference type="STRING" id="59733.SAMN05421769_4055"/>
<reference evidence="2" key="1">
    <citation type="submission" date="2016-12" db="EMBL/GenBank/DDBJ databases">
        <authorList>
            <person name="Varghese N."/>
            <person name="Submissions S."/>
        </authorList>
    </citation>
    <scope>NUCLEOTIDE SEQUENCE [LARGE SCALE GENOMIC DNA]</scope>
    <source>
        <strain evidence="2">DSM 16779</strain>
    </source>
</reference>
<evidence type="ECO:0000313" key="2">
    <source>
        <dbReference type="Proteomes" id="UP000184782"/>
    </source>
</evidence>
<organism evidence="1 2">
    <name type="scientific">Chryseobacterium scophthalmum</name>
    <dbReference type="NCBI Taxonomy" id="59733"/>
    <lineage>
        <taxon>Bacteria</taxon>
        <taxon>Pseudomonadati</taxon>
        <taxon>Bacteroidota</taxon>
        <taxon>Flavobacteriia</taxon>
        <taxon>Flavobacteriales</taxon>
        <taxon>Weeksellaceae</taxon>
        <taxon>Chryseobacterium group</taxon>
        <taxon>Chryseobacterium</taxon>
    </lineage>
</organism>
<proteinExistence type="predicted"/>
<protein>
    <submittedName>
        <fullName evidence="1">Uncharacterized protein</fullName>
    </submittedName>
</protein>
<evidence type="ECO:0000313" key="1">
    <source>
        <dbReference type="EMBL" id="SIO38912.1"/>
    </source>
</evidence>
<dbReference type="EMBL" id="FSRQ01000006">
    <property type="protein sequence ID" value="SIO38912.1"/>
    <property type="molecule type" value="Genomic_DNA"/>
</dbReference>
<dbReference type="AlphaFoldDB" id="A0A1N6J3S3"/>
<gene>
    <name evidence="1" type="ORF">SAMN05421769_4055</name>
</gene>
<name>A0A1N6J3S3_9FLAO</name>
<sequence length="139" mass="16135">MVFNTKANCQIMKNKLRRITIEDLVYLYSVTDKYHLGTETNTLTVKVFLEGRKQTPLIIEFLTLDHYHMGQILKSGVELTNTIKNTNDKININEPKYIKELILQGRKNGWVGTNKMENQNGLKYLTELGYETDILLPKN</sequence>
<dbReference type="Proteomes" id="UP000184782">
    <property type="component" value="Unassembled WGS sequence"/>
</dbReference>
<keyword evidence="2" id="KW-1185">Reference proteome</keyword>